<dbReference type="Proteomes" id="UP001175228">
    <property type="component" value="Unassembled WGS sequence"/>
</dbReference>
<sequence length="170" mass="18661">MNVTQECLPEIKESSSGYSEETITTAKKHAEWMPATQGTRKGHSIFHENAVMDAIWGLSHRIYALKECCIRYFFSSLCVGTMKYKEVALFRSISRMTVEGLTNHGLVPNIQSDGPTDSISEVIGINKTNVSSNVWSDSEAVIQITGPETKVAGPRPVLGLMLAKITGNKI</sequence>
<reference evidence="1" key="1">
    <citation type="submission" date="2023-06" db="EMBL/GenBank/DDBJ databases">
        <authorList>
            <consortium name="Lawrence Berkeley National Laboratory"/>
            <person name="Ahrendt S."/>
            <person name="Sahu N."/>
            <person name="Indic B."/>
            <person name="Wong-Bajracharya J."/>
            <person name="Merenyi Z."/>
            <person name="Ke H.-M."/>
            <person name="Monk M."/>
            <person name="Kocsube S."/>
            <person name="Drula E."/>
            <person name="Lipzen A."/>
            <person name="Balint B."/>
            <person name="Henrissat B."/>
            <person name="Andreopoulos B."/>
            <person name="Martin F.M."/>
            <person name="Harder C.B."/>
            <person name="Rigling D."/>
            <person name="Ford K.L."/>
            <person name="Foster G.D."/>
            <person name="Pangilinan J."/>
            <person name="Papanicolaou A."/>
            <person name="Barry K."/>
            <person name="LaButti K."/>
            <person name="Viragh M."/>
            <person name="Koriabine M."/>
            <person name="Yan M."/>
            <person name="Riley R."/>
            <person name="Champramary S."/>
            <person name="Plett K.L."/>
            <person name="Tsai I.J."/>
            <person name="Slot J."/>
            <person name="Sipos G."/>
            <person name="Plett J."/>
            <person name="Nagy L.G."/>
            <person name="Grigoriev I.V."/>
        </authorList>
    </citation>
    <scope>NUCLEOTIDE SEQUENCE</scope>
    <source>
        <strain evidence="1">HWK02</strain>
    </source>
</reference>
<dbReference type="EMBL" id="JAUEPU010000002">
    <property type="protein sequence ID" value="KAK0505434.1"/>
    <property type="molecule type" value="Genomic_DNA"/>
</dbReference>
<accession>A0AA39QNA1</accession>
<name>A0AA39QNA1_9AGAR</name>
<proteinExistence type="predicted"/>
<evidence type="ECO:0000313" key="2">
    <source>
        <dbReference type="Proteomes" id="UP001175228"/>
    </source>
</evidence>
<evidence type="ECO:0000313" key="1">
    <source>
        <dbReference type="EMBL" id="KAK0505434.1"/>
    </source>
</evidence>
<gene>
    <name evidence="1" type="ORF">EDD18DRAFT_1098798</name>
</gene>
<organism evidence="1 2">
    <name type="scientific">Armillaria luteobubalina</name>
    <dbReference type="NCBI Taxonomy" id="153913"/>
    <lineage>
        <taxon>Eukaryota</taxon>
        <taxon>Fungi</taxon>
        <taxon>Dikarya</taxon>
        <taxon>Basidiomycota</taxon>
        <taxon>Agaricomycotina</taxon>
        <taxon>Agaricomycetes</taxon>
        <taxon>Agaricomycetidae</taxon>
        <taxon>Agaricales</taxon>
        <taxon>Marasmiineae</taxon>
        <taxon>Physalacriaceae</taxon>
        <taxon>Armillaria</taxon>
    </lineage>
</organism>
<dbReference type="AlphaFoldDB" id="A0AA39QNA1"/>
<comment type="caution">
    <text evidence="1">The sequence shown here is derived from an EMBL/GenBank/DDBJ whole genome shotgun (WGS) entry which is preliminary data.</text>
</comment>
<keyword evidence="2" id="KW-1185">Reference proteome</keyword>
<protein>
    <submittedName>
        <fullName evidence="1">Uncharacterized protein</fullName>
    </submittedName>
</protein>